<protein>
    <recommendedName>
        <fullName evidence="3">T4 beta protein</fullName>
    </recommendedName>
</protein>
<dbReference type="RefSeq" id="WP_013857730.1">
    <property type="nucleotide sequence ID" value="NZ_CP020534.1"/>
</dbReference>
<dbReference type="Pfam" id="PF14350">
    <property type="entry name" value="Beta_protein"/>
    <property type="match status" value="1"/>
</dbReference>
<dbReference type="InterPro" id="IPR025683">
    <property type="entry name" value="Protein_beta"/>
</dbReference>
<evidence type="ECO:0008006" key="3">
    <source>
        <dbReference type="Google" id="ProtNLM"/>
    </source>
</evidence>
<evidence type="ECO:0000313" key="2">
    <source>
        <dbReference type="Proteomes" id="UP000722957"/>
    </source>
</evidence>
<dbReference type="KEGG" id="vau:VANGNB10_cI0419c"/>
<evidence type="ECO:0000313" key="1">
    <source>
        <dbReference type="EMBL" id="MBF4273493.1"/>
    </source>
</evidence>
<dbReference type="AlphaFoldDB" id="A0AAW4ABG1"/>
<organism evidence="1 2">
    <name type="scientific">Vibrio anguillarum</name>
    <name type="common">Listonella anguillarum</name>
    <dbReference type="NCBI Taxonomy" id="55601"/>
    <lineage>
        <taxon>Bacteria</taxon>
        <taxon>Pseudomonadati</taxon>
        <taxon>Pseudomonadota</taxon>
        <taxon>Gammaproteobacteria</taxon>
        <taxon>Vibrionales</taxon>
        <taxon>Vibrionaceae</taxon>
        <taxon>Vibrio</taxon>
    </lineage>
</organism>
<dbReference type="Proteomes" id="UP000722957">
    <property type="component" value="Unassembled WGS sequence"/>
</dbReference>
<proteinExistence type="predicted"/>
<comment type="caution">
    <text evidence="1">The sequence shown here is derived from an EMBL/GenBank/DDBJ whole genome shotgun (WGS) entry which is preliminary data.</text>
</comment>
<accession>A0AAW4ABG1</accession>
<name>A0AAW4ABG1_VIBAN</name>
<sequence>MNFSQYKYIPTLRTRASEMLGVEKLSDSTKEKILPFVCLSKVNRIASASGAFDKWHSAFDKPAILGLSEDKRLQVEDYAQLMSSEDGFSAWATFFMNAKKVNDLLIPSLILNKDVGKRDFVKQLQRFESEFGKVVLRVNPLHRREVAAAMTAASVIDSTDNILFILDAGQISREHQKAILDATIHALNELRLIDPRIEVVTTSSSFPRMFQSYTQDRDGKYGEIPMLEWENYHALGGQNIAIYGDYAGIHGEFYEGSYAKFVARVDYPTPATWIFERRRQVKDRNAADVPREKLYSRAARGIVTSESWDDSLDVWGAKIIREAANNQLEKFGTPAKWISVRLNLHIERITRFLDEGVSIPQDSLDNDDWDKDEFDW</sequence>
<dbReference type="EMBL" id="RDOM01000053">
    <property type="protein sequence ID" value="MBF4273493.1"/>
    <property type="molecule type" value="Genomic_DNA"/>
</dbReference>
<gene>
    <name evidence="1" type="ORF">EAY07_15965</name>
</gene>
<reference evidence="1 2" key="1">
    <citation type="journal article" date="2021" name="PeerJ">
        <title>Analysis of 44 Vibrio anguillarum genomes reveals high genetic diversity.</title>
        <authorList>
            <person name="Hansen M.J."/>
            <person name="Dalsgaard I."/>
        </authorList>
    </citation>
    <scope>NUCLEOTIDE SEQUENCE [LARGE SCALE GENOMIC DNA]</scope>
    <source>
        <strain evidence="1 2">17-16730-2A</strain>
    </source>
</reference>